<keyword evidence="2" id="KW-0732">Signal</keyword>
<gene>
    <name evidence="3" type="ORF">H9Y04_30185</name>
</gene>
<feature type="compositionally biased region" description="Gly residues" evidence="1">
    <location>
        <begin position="24"/>
        <end position="35"/>
    </location>
</feature>
<evidence type="ECO:0000313" key="3">
    <source>
        <dbReference type="EMBL" id="MBC9716811.1"/>
    </source>
</evidence>
<evidence type="ECO:0000256" key="2">
    <source>
        <dbReference type="SAM" id="SignalP"/>
    </source>
</evidence>
<sequence>MRGAMVRGILAAALTAGLVAGCSGSDGGTSGGSGSDGAKSEGSASGSGKSDGAQSAPTAKASGSVGAPGSACELPVTYKTATKWEPESVDVSPDDEFAEMARQGPVLMRCEISSKAIGKTGFLRTYVEEPKTGADPRKVLELFVAEADGHADEKYTPFKAGSAEAVEVVYTELDPLFEEKRTARAFAVATPQGTVVVALGGSDQGDTKDVQAGYRLAKSTLRVNG</sequence>
<name>A0ABR7SMT8_9ACTN</name>
<comment type="caution">
    <text evidence="3">The sequence shown here is derived from an EMBL/GenBank/DDBJ whole genome shotgun (WGS) entry which is preliminary data.</text>
</comment>
<evidence type="ECO:0000313" key="4">
    <source>
        <dbReference type="Proteomes" id="UP000642284"/>
    </source>
</evidence>
<feature type="region of interest" description="Disordered" evidence="1">
    <location>
        <begin position="24"/>
        <end position="71"/>
    </location>
</feature>
<dbReference type="EMBL" id="JACTVJ010000016">
    <property type="protein sequence ID" value="MBC9716811.1"/>
    <property type="molecule type" value="Genomic_DNA"/>
</dbReference>
<proteinExistence type="predicted"/>
<feature type="chain" id="PRO_5046068830" description="Lipoprotein" evidence="2">
    <location>
        <begin position="21"/>
        <end position="225"/>
    </location>
</feature>
<protein>
    <recommendedName>
        <fullName evidence="5">Lipoprotein</fullName>
    </recommendedName>
</protein>
<organism evidence="3 4">
    <name type="scientific">Streptomyces polyasparticus</name>
    <dbReference type="NCBI Taxonomy" id="2767826"/>
    <lineage>
        <taxon>Bacteria</taxon>
        <taxon>Bacillati</taxon>
        <taxon>Actinomycetota</taxon>
        <taxon>Actinomycetes</taxon>
        <taxon>Kitasatosporales</taxon>
        <taxon>Streptomycetaceae</taxon>
        <taxon>Streptomyces</taxon>
    </lineage>
</organism>
<accession>A0ABR7SMT8</accession>
<dbReference type="Pfam" id="PF18966">
    <property type="entry name" value="Lipoprotein_23"/>
    <property type="match status" value="1"/>
</dbReference>
<keyword evidence="4" id="KW-1185">Reference proteome</keyword>
<evidence type="ECO:0000256" key="1">
    <source>
        <dbReference type="SAM" id="MobiDB-lite"/>
    </source>
</evidence>
<dbReference type="Proteomes" id="UP000642284">
    <property type="component" value="Unassembled WGS sequence"/>
</dbReference>
<feature type="compositionally biased region" description="Low complexity" evidence="1">
    <location>
        <begin position="36"/>
        <end position="56"/>
    </location>
</feature>
<dbReference type="InterPro" id="IPR044058">
    <property type="entry name" value="Lipoprotein_23"/>
</dbReference>
<feature type="signal peptide" evidence="2">
    <location>
        <begin position="1"/>
        <end position="20"/>
    </location>
</feature>
<reference evidence="3 4" key="1">
    <citation type="submission" date="2020-08" db="EMBL/GenBank/DDBJ databases">
        <title>Genemic of Streptomyces polyaspartic.</title>
        <authorList>
            <person name="Liu W."/>
        </authorList>
    </citation>
    <scope>NUCLEOTIDE SEQUENCE [LARGE SCALE GENOMIC DNA]</scope>
    <source>
        <strain evidence="3 4">TRM66268-LWL</strain>
    </source>
</reference>
<evidence type="ECO:0008006" key="5">
    <source>
        <dbReference type="Google" id="ProtNLM"/>
    </source>
</evidence>
<dbReference type="PROSITE" id="PS51257">
    <property type="entry name" value="PROKAR_LIPOPROTEIN"/>
    <property type="match status" value="1"/>
</dbReference>